<reference evidence="2 3" key="1">
    <citation type="journal article" date="2014" name="PLoS ONE">
        <title>How to Kill the Honey Bee Larva: Genomic Potential and Virulence Mechanisms of Paenibacillus larvae.</title>
        <authorList>
            <person name="Djukic M."/>
            <person name="Brzuszkiewicz E."/>
            <person name="Funfhaus A."/>
            <person name="Voss J."/>
            <person name="Gollnow K."/>
            <person name="Poppinga L."/>
            <person name="Liesegang H."/>
            <person name="Garcia-Gonzalez E."/>
            <person name="Genersch E."/>
            <person name="Daniel R."/>
        </authorList>
    </citation>
    <scope>NUCLEOTIDE SEQUENCE [LARGE SCALE GENOMIC DNA]</scope>
    <source>
        <strain evidence="2 3">DSM 25430</strain>
    </source>
</reference>
<dbReference type="EMBL" id="CP003355">
    <property type="protein sequence ID" value="AHD05439.1"/>
    <property type="molecule type" value="Genomic_DNA"/>
</dbReference>
<dbReference type="eggNOG" id="ENOG50306J4">
    <property type="taxonomic scope" value="Bacteria"/>
</dbReference>
<keyword evidence="1" id="KW-0175">Coiled coil</keyword>
<gene>
    <name evidence="2" type="ORF">ERIC2_c16170</name>
</gene>
<evidence type="ECO:0000313" key="2">
    <source>
        <dbReference type="EMBL" id="AHD05439.1"/>
    </source>
</evidence>
<dbReference type="AlphaFoldDB" id="V9W680"/>
<keyword evidence="3" id="KW-1185">Reference proteome</keyword>
<feature type="coiled-coil region" evidence="1">
    <location>
        <begin position="36"/>
        <end position="63"/>
    </location>
</feature>
<sequence length="138" mass="15442">MRPLTNHQDESCLQEEIKRPGGGIQLGLFLRWGFGRLSWGKRLRRLEHKVDKLEKDLLRVTGQVADLTVRADALEGHLRQIAEILRTKGGRAVVFQTTGGEIAGIVIEVGEDYVKLSEPTGDLVLIPLQNILTFSDEE</sequence>
<evidence type="ECO:0000313" key="3">
    <source>
        <dbReference type="Proteomes" id="UP000029431"/>
    </source>
</evidence>
<name>V9W680_9BACL</name>
<evidence type="ECO:0000256" key="1">
    <source>
        <dbReference type="SAM" id="Coils"/>
    </source>
</evidence>
<dbReference type="PATRIC" id="fig|697284.3.peg.1549"/>
<dbReference type="Proteomes" id="UP000029431">
    <property type="component" value="Chromosome"/>
</dbReference>
<dbReference type="KEGG" id="plv:ERIC2_c16170"/>
<protein>
    <recommendedName>
        <fullName evidence="4">DUF2642 domain-containing protein</fullName>
    </recommendedName>
</protein>
<evidence type="ECO:0008006" key="4">
    <source>
        <dbReference type="Google" id="ProtNLM"/>
    </source>
</evidence>
<accession>V9W680</accession>
<proteinExistence type="predicted"/>
<dbReference type="HOGENOM" id="CLU_1853217_0_0_9"/>
<organism evidence="2 3">
    <name type="scientific">Paenibacillus larvae subsp. larvae DSM 25430</name>
    <dbReference type="NCBI Taxonomy" id="697284"/>
    <lineage>
        <taxon>Bacteria</taxon>
        <taxon>Bacillati</taxon>
        <taxon>Bacillota</taxon>
        <taxon>Bacilli</taxon>
        <taxon>Bacillales</taxon>
        <taxon>Paenibacillaceae</taxon>
        <taxon>Paenibacillus</taxon>
    </lineage>
</organism>